<dbReference type="GO" id="GO:0006355">
    <property type="term" value="P:regulation of DNA-templated transcription"/>
    <property type="evidence" value="ECO:0007669"/>
    <property type="project" value="InterPro"/>
</dbReference>
<dbReference type="Pfam" id="PF00320">
    <property type="entry name" value="GATA"/>
    <property type="match status" value="1"/>
</dbReference>
<dbReference type="RefSeq" id="XP_045953897.1">
    <property type="nucleotide sequence ID" value="XM_046100601.1"/>
</dbReference>
<reference evidence="4" key="1">
    <citation type="journal article" date="2021" name="Nat. Commun.">
        <title>Genetic determinants of endophytism in the Arabidopsis root mycobiome.</title>
        <authorList>
            <person name="Mesny F."/>
            <person name="Miyauchi S."/>
            <person name="Thiergart T."/>
            <person name="Pickel B."/>
            <person name="Atanasova L."/>
            <person name="Karlsson M."/>
            <person name="Huettel B."/>
            <person name="Barry K.W."/>
            <person name="Haridas S."/>
            <person name="Chen C."/>
            <person name="Bauer D."/>
            <person name="Andreopoulos W."/>
            <person name="Pangilinan J."/>
            <person name="LaButti K."/>
            <person name="Riley R."/>
            <person name="Lipzen A."/>
            <person name="Clum A."/>
            <person name="Drula E."/>
            <person name="Henrissat B."/>
            <person name="Kohler A."/>
            <person name="Grigoriev I.V."/>
            <person name="Martin F.M."/>
            <person name="Hacquard S."/>
        </authorList>
    </citation>
    <scope>NUCLEOTIDE SEQUENCE</scope>
    <source>
        <strain evidence="4">MPI-SDFR-AT-0073</strain>
    </source>
</reference>
<dbReference type="PROSITE" id="PS50114">
    <property type="entry name" value="GATA_ZN_FINGER_2"/>
    <property type="match status" value="1"/>
</dbReference>
<dbReference type="InterPro" id="IPR013088">
    <property type="entry name" value="Znf_NHR/GATA"/>
</dbReference>
<evidence type="ECO:0000259" key="3">
    <source>
        <dbReference type="PROSITE" id="PS50114"/>
    </source>
</evidence>
<dbReference type="SMART" id="SM00401">
    <property type="entry name" value="ZnF_GATA"/>
    <property type="match status" value="1"/>
</dbReference>
<evidence type="ECO:0000313" key="5">
    <source>
        <dbReference type="Proteomes" id="UP000758603"/>
    </source>
</evidence>
<feature type="domain" description="GATA-type" evidence="3">
    <location>
        <begin position="69"/>
        <end position="101"/>
    </location>
</feature>
<dbReference type="SUPFAM" id="SSF57716">
    <property type="entry name" value="Glucocorticoid receptor-like (DNA-binding domain)"/>
    <property type="match status" value="1"/>
</dbReference>
<keyword evidence="5" id="KW-1185">Reference proteome</keyword>
<gene>
    <name evidence="4" type="ORF">BKA67DRAFT_539256</name>
</gene>
<dbReference type="Proteomes" id="UP000758603">
    <property type="component" value="Unassembled WGS sequence"/>
</dbReference>
<dbReference type="InterPro" id="IPR000679">
    <property type="entry name" value="Znf_GATA"/>
</dbReference>
<evidence type="ECO:0000256" key="1">
    <source>
        <dbReference type="PROSITE-ProRule" id="PRU00094"/>
    </source>
</evidence>
<organism evidence="4 5">
    <name type="scientific">Truncatella angustata</name>
    <dbReference type="NCBI Taxonomy" id="152316"/>
    <lineage>
        <taxon>Eukaryota</taxon>
        <taxon>Fungi</taxon>
        <taxon>Dikarya</taxon>
        <taxon>Ascomycota</taxon>
        <taxon>Pezizomycotina</taxon>
        <taxon>Sordariomycetes</taxon>
        <taxon>Xylariomycetidae</taxon>
        <taxon>Amphisphaeriales</taxon>
        <taxon>Sporocadaceae</taxon>
        <taxon>Truncatella</taxon>
    </lineage>
</organism>
<dbReference type="OrthoDB" id="5422613at2759"/>
<dbReference type="EMBL" id="JAGPXC010000008">
    <property type="protein sequence ID" value="KAH6647385.1"/>
    <property type="molecule type" value="Genomic_DNA"/>
</dbReference>
<accession>A0A9P8RND9</accession>
<comment type="caution">
    <text evidence="4">The sequence shown here is derived from an EMBL/GenBank/DDBJ whole genome shotgun (WGS) entry which is preliminary data.</text>
</comment>
<dbReference type="AlphaFoldDB" id="A0A9P8RND9"/>
<dbReference type="Gene3D" id="3.30.50.10">
    <property type="entry name" value="Erythroid Transcription Factor GATA-1, subunit A"/>
    <property type="match status" value="1"/>
</dbReference>
<dbReference type="GeneID" id="70129493"/>
<dbReference type="GO" id="GO:0008270">
    <property type="term" value="F:zinc ion binding"/>
    <property type="evidence" value="ECO:0007669"/>
    <property type="project" value="UniProtKB-KW"/>
</dbReference>
<keyword evidence="1" id="KW-0479">Metal-binding</keyword>
<feature type="region of interest" description="Disordered" evidence="2">
    <location>
        <begin position="106"/>
        <end position="134"/>
    </location>
</feature>
<dbReference type="GO" id="GO:0043565">
    <property type="term" value="F:sequence-specific DNA binding"/>
    <property type="evidence" value="ECO:0007669"/>
    <property type="project" value="InterPro"/>
</dbReference>
<keyword evidence="1" id="KW-0863">Zinc-finger</keyword>
<proteinExistence type="predicted"/>
<evidence type="ECO:0000313" key="4">
    <source>
        <dbReference type="EMBL" id="KAH6647385.1"/>
    </source>
</evidence>
<protein>
    <recommendedName>
        <fullName evidence="3">GATA-type domain-containing protein</fullName>
    </recommendedName>
</protein>
<sequence length="235" mass="26330">MADKFTHDLYSLTTGELRELILVLSMKKSIKDTAQAHINVMRYASSPTATSPNVSDQFCHPATPNQGSNFDGQACSNCGTTQTLMWRQTPQGVVVCDARGLNPARNLQRLDTPAQRLQPASPKTPSRRAPPELPDLFKRFGVTKSSARATTRKQPRIVMKRTLLYHDCQNCGSRFRQQDNHAEACQYHPGQLVHAVPEHDWVRTSPRLQRFSCCGQCPKSEDCQFAKHVSQGHDT</sequence>
<name>A0A9P8RND9_9PEZI</name>
<evidence type="ECO:0000256" key="2">
    <source>
        <dbReference type="SAM" id="MobiDB-lite"/>
    </source>
</evidence>
<keyword evidence="1" id="KW-0862">Zinc</keyword>